<proteinExistence type="predicted"/>
<evidence type="ECO:0000256" key="1">
    <source>
        <dbReference type="SAM" id="MobiDB-lite"/>
    </source>
</evidence>
<name>A0A165BCP4_EXIGL</name>
<keyword evidence="3" id="KW-1185">Reference proteome</keyword>
<evidence type="ECO:0000313" key="2">
    <source>
        <dbReference type="EMBL" id="KZV80332.1"/>
    </source>
</evidence>
<sequence>MLESVGLAVQRTNNSIAPIAPQIKPWEGVPAAVSKPRQSSVQQAATGRVPAARNRARYDPVAGSSSLPTTTPRLSKTAPAVATSSTPPPTTQATSTPTALGRQPFNAPWHDDTKMRKLAVAGDYLRSLAPDEYRAPDGTFFCPFAQCGSHASGIATMHQLQCHIVRCGDPTRCKLCNKKVERGHSSHEMARHRRGGMGRGVKGTSKRNDCRVPCAYIKGECGAVDGDTKTIYNHMVEDGILDSVIDDPQLGSKVHMLGPRLRAFRAALLQQQMGSGDETDDAKAA</sequence>
<dbReference type="InParanoid" id="A0A165BCP4"/>
<feature type="region of interest" description="Disordered" evidence="1">
    <location>
        <begin position="184"/>
        <end position="204"/>
    </location>
</feature>
<protein>
    <submittedName>
        <fullName evidence="2">Uncharacterized protein</fullName>
    </submittedName>
</protein>
<dbReference type="AlphaFoldDB" id="A0A165BCP4"/>
<accession>A0A165BCP4</accession>
<feature type="region of interest" description="Disordered" evidence="1">
    <location>
        <begin position="30"/>
        <end position="110"/>
    </location>
</feature>
<dbReference type="EMBL" id="KV426495">
    <property type="protein sequence ID" value="KZV80332.1"/>
    <property type="molecule type" value="Genomic_DNA"/>
</dbReference>
<organism evidence="2 3">
    <name type="scientific">Exidia glandulosa HHB12029</name>
    <dbReference type="NCBI Taxonomy" id="1314781"/>
    <lineage>
        <taxon>Eukaryota</taxon>
        <taxon>Fungi</taxon>
        <taxon>Dikarya</taxon>
        <taxon>Basidiomycota</taxon>
        <taxon>Agaricomycotina</taxon>
        <taxon>Agaricomycetes</taxon>
        <taxon>Auriculariales</taxon>
        <taxon>Exidiaceae</taxon>
        <taxon>Exidia</taxon>
    </lineage>
</organism>
<evidence type="ECO:0000313" key="3">
    <source>
        <dbReference type="Proteomes" id="UP000077266"/>
    </source>
</evidence>
<feature type="compositionally biased region" description="Low complexity" evidence="1">
    <location>
        <begin position="64"/>
        <end position="99"/>
    </location>
</feature>
<feature type="compositionally biased region" description="Polar residues" evidence="1">
    <location>
        <begin position="36"/>
        <end position="45"/>
    </location>
</feature>
<gene>
    <name evidence="2" type="ORF">EXIGLDRAFT_733241</name>
</gene>
<dbReference type="Proteomes" id="UP000077266">
    <property type="component" value="Unassembled WGS sequence"/>
</dbReference>
<reference evidence="2 3" key="1">
    <citation type="journal article" date="2016" name="Mol. Biol. Evol.">
        <title>Comparative Genomics of Early-Diverging Mushroom-Forming Fungi Provides Insights into the Origins of Lignocellulose Decay Capabilities.</title>
        <authorList>
            <person name="Nagy L.G."/>
            <person name="Riley R."/>
            <person name="Tritt A."/>
            <person name="Adam C."/>
            <person name="Daum C."/>
            <person name="Floudas D."/>
            <person name="Sun H."/>
            <person name="Yadav J.S."/>
            <person name="Pangilinan J."/>
            <person name="Larsson K.H."/>
            <person name="Matsuura K."/>
            <person name="Barry K."/>
            <person name="Labutti K."/>
            <person name="Kuo R."/>
            <person name="Ohm R.A."/>
            <person name="Bhattacharya S.S."/>
            <person name="Shirouzu T."/>
            <person name="Yoshinaga Y."/>
            <person name="Martin F.M."/>
            <person name="Grigoriev I.V."/>
            <person name="Hibbett D.S."/>
        </authorList>
    </citation>
    <scope>NUCLEOTIDE SEQUENCE [LARGE SCALE GENOMIC DNA]</scope>
    <source>
        <strain evidence="2 3">HHB12029</strain>
    </source>
</reference>